<feature type="transmembrane region" description="Helical" evidence="12">
    <location>
        <begin position="820"/>
        <end position="842"/>
    </location>
</feature>
<proteinExistence type="inferred from homology"/>
<reference evidence="15" key="1">
    <citation type="submission" date="2021-12" db="EMBL/GenBank/DDBJ databases">
        <title>Curvularia clavata genome.</title>
        <authorList>
            <person name="Cao Y."/>
        </authorList>
    </citation>
    <scope>NUCLEOTIDE SEQUENCE</scope>
    <source>
        <strain evidence="15">Yc1106</strain>
    </source>
</reference>
<keyword evidence="8 12" id="KW-1133">Transmembrane helix</keyword>
<dbReference type="Proteomes" id="UP001056012">
    <property type="component" value="Chromosome 2"/>
</dbReference>
<keyword evidence="16" id="KW-1185">Reference proteome</keyword>
<evidence type="ECO:0000256" key="8">
    <source>
        <dbReference type="ARBA" id="ARBA00022989"/>
    </source>
</evidence>
<comment type="similarity">
    <text evidence="3">Belongs to the ABC transporter superfamily. ABCB family. Multidrug resistance exporter (TC 3.A.1.201) subfamily.</text>
</comment>
<dbReference type="Pfam" id="PF00664">
    <property type="entry name" value="ABC_membrane"/>
    <property type="match status" value="3"/>
</dbReference>
<dbReference type="CDD" id="cd18577">
    <property type="entry name" value="ABC_6TM_Pgp_ABCB1_D1_like"/>
    <property type="match status" value="1"/>
</dbReference>
<keyword evidence="5 12" id="KW-0812">Transmembrane</keyword>
<dbReference type="InterPro" id="IPR017871">
    <property type="entry name" value="ABC_transporter-like_CS"/>
</dbReference>
<dbReference type="InterPro" id="IPR003593">
    <property type="entry name" value="AAA+_ATPase"/>
</dbReference>
<evidence type="ECO:0000256" key="5">
    <source>
        <dbReference type="ARBA" id="ARBA00022692"/>
    </source>
</evidence>
<feature type="transmembrane region" description="Helical" evidence="12">
    <location>
        <begin position="939"/>
        <end position="965"/>
    </location>
</feature>
<feature type="transmembrane region" description="Helical" evidence="12">
    <location>
        <begin position="112"/>
        <end position="136"/>
    </location>
</feature>
<feature type="transmembrane region" description="Helical" evidence="12">
    <location>
        <begin position="699"/>
        <end position="721"/>
    </location>
</feature>
<evidence type="ECO:0000313" key="16">
    <source>
        <dbReference type="Proteomes" id="UP001056012"/>
    </source>
</evidence>
<dbReference type="PROSITE" id="PS00211">
    <property type="entry name" value="ABC_TRANSPORTER_1"/>
    <property type="match status" value="2"/>
</dbReference>
<evidence type="ECO:0000256" key="4">
    <source>
        <dbReference type="ARBA" id="ARBA00022448"/>
    </source>
</evidence>
<evidence type="ECO:0000256" key="6">
    <source>
        <dbReference type="ARBA" id="ARBA00022741"/>
    </source>
</evidence>
<dbReference type="FunFam" id="3.40.50.300:FF:001530">
    <property type="entry name" value="ABC multidrug transporter (Eurofung)"/>
    <property type="match status" value="1"/>
</dbReference>
<dbReference type="PANTHER" id="PTHR43394:SF27">
    <property type="entry name" value="ATP-DEPENDENT TRANSLOCASE ABCB1-LIKE"/>
    <property type="match status" value="1"/>
</dbReference>
<dbReference type="EMBL" id="CP089275">
    <property type="protein sequence ID" value="USP75638.1"/>
    <property type="molecule type" value="Genomic_DNA"/>
</dbReference>
<evidence type="ECO:0000256" key="3">
    <source>
        <dbReference type="ARBA" id="ARBA00007577"/>
    </source>
</evidence>
<dbReference type="CDD" id="cd03249">
    <property type="entry name" value="ABC_MTABC3_MDL1_MDL2"/>
    <property type="match status" value="2"/>
</dbReference>
<dbReference type="PROSITE" id="PS50929">
    <property type="entry name" value="ABC_TM1F"/>
    <property type="match status" value="2"/>
</dbReference>
<evidence type="ECO:0000256" key="10">
    <source>
        <dbReference type="ARBA" id="ARBA00023180"/>
    </source>
</evidence>
<dbReference type="VEuPathDB" id="FungiDB:yc1106_02912"/>
<dbReference type="SUPFAM" id="SSF52540">
    <property type="entry name" value="P-loop containing nucleoside triphosphate hydrolases"/>
    <property type="match status" value="2"/>
</dbReference>
<feature type="region of interest" description="Disordered" evidence="11">
    <location>
        <begin position="1"/>
        <end position="40"/>
    </location>
</feature>
<evidence type="ECO:0000256" key="7">
    <source>
        <dbReference type="ARBA" id="ARBA00022840"/>
    </source>
</evidence>
<dbReference type="InterPro" id="IPR039421">
    <property type="entry name" value="Type_1_exporter"/>
</dbReference>
<evidence type="ECO:0000256" key="11">
    <source>
        <dbReference type="SAM" id="MobiDB-lite"/>
    </source>
</evidence>
<dbReference type="CDD" id="cd18578">
    <property type="entry name" value="ABC_6TM_Pgp_ABCB1_D2_like"/>
    <property type="match status" value="1"/>
</dbReference>
<dbReference type="GO" id="GO:0090374">
    <property type="term" value="P:oligopeptide export from mitochondrion"/>
    <property type="evidence" value="ECO:0007669"/>
    <property type="project" value="TreeGrafter"/>
</dbReference>
<dbReference type="InterPro" id="IPR003439">
    <property type="entry name" value="ABC_transporter-like_ATP-bd"/>
</dbReference>
<feature type="compositionally biased region" description="Polar residues" evidence="11">
    <location>
        <begin position="9"/>
        <end position="18"/>
    </location>
</feature>
<dbReference type="InterPro" id="IPR011527">
    <property type="entry name" value="ABC1_TM_dom"/>
</dbReference>
<dbReference type="InterPro" id="IPR036640">
    <property type="entry name" value="ABC1_TM_sf"/>
</dbReference>
<dbReference type="Gene3D" id="1.20.1560.10">
    <property type="entry name" value="ABC transporter type 1, transmembrane domain"/>
    <property type="match status" value="1"/>
</dbReference>
<feature type="transmembrane region" description="Helical" evidence="12">
    <location>
        <begin position="741"/>
        <end position="768"/>
    </location>
</feature>
<dbReference type="GO" id="GO:0015421">
    <property type="term" value="F:ABC-type oligopeptide transporter activity"/>
    <property type="evidence" value="ECO:0007669"/>
    <property type="project" value="TreeGrafter"/>
</dbReference>
<evidence type="ECO:0000256" key="12">
    <source>
        <dbReference type="SAM" id="Phobius"/>
    </source>
</evidence>
<dbReference type="GO" id="GO:0016887">
    <property type="term" value="F:ATP hydrolysis activity"/>
    <property type="evidence" value="ECO:0007669"/>
    <property type="project" value="InterPro"/>
</dbReference>
<keyword evidence="10" id="KW-0325">Glycoprotein</keyword>
<evidence type="ECO:0000256" key="9">
    <source>
        <dbReference type="ARBA" id="ARBA00023136"/>
    </source>
</evidence>
<feature type="transmembrane region" description="Helical" evidence="12">
    <location>
        <begin position="211"/>
        <end position="230"/>
    </location>
</feature>
<dbReference type="OrthoDB" id="6500128at2759"/>
<dbReference type="SUPFAM" id="SSF90123">
    <property type="entry name" value="ABC transporter transmembrane region"/>
    <property type="match status" value="2"/>
</dbReference>
<protein>
    <submittedName>
        <fullName evidence="15">Uncharacterized protein</fullName>
    </submittedName>
</protein>
<evidence type="ECO:0000256" key="2">
    <source>
        <dbReference type="ARBA" id="ARBA00004308"/>
    </source>
</evidence>
<keyword evidence="4" id="KW-0813">Transport</keyword>
<sequence>MPSEDHQAQPLQSETQVSVDAKGSTFSDHDSDATSQAPKSGGMGGYVRVFRYTDRIGWTLNIIAFVAAIAAGTLLPLMDLVFGKFVSTFTGFSTGGITPAQYRSEVNKYTVYFLYLFIGKFALVYIHSTFVSIAAIRTTKALRLDFIKHILRQNIAYFDSDEAASVTSQATSNGNNVNNGISEKLTLTIQGVSTFVSAFIIAFIVQWKLALITISIVPTILIAVGICVGIDAKNEDQLLPIYSRAGQLAEEVFSTIRTVHAFWLHPLLSRKYDKVLGEAMDVGMKKSPNYAVLFSTEFFCVYCGYGLAFWQGIRMFARGEIKQSGDVFTVILAVIVAATAMTTIAPQILALTKASSSADELFKTIDRKSEIDPLNEDGKKPAICKGVIEIKDISFAYPARPDITVLNNLTVSAPAGKTTALVGASGSGKSTIIGLIERWYDPASGIITLDGTDIREFNLTWLRTKIRLVQQEPVLFSGTVYENVAFGLFGTEKANLPESEQRELVKKACKDAYADEFIERLPRGYDTQLGERAANLSGGQKQRIAIARSIVSEPTVLLLDEATSALDPKAEKIVQQALERVSEGRTTIVIAHRLSTIRNADNIVVMASGAVVEQGSHKQLLARDGAYTRLVRAQDLGQTQNEEKFKQDQTTERVDLVRTQTQASGTNHEVKQSTKDGINYNLVKCTFLILREQGELWKCFLVLLIAVLAGGATFPAQAILFSRVVRAFELPPGRAVSQGDFWSLMFFIVALGNLAVYASVGWSSNIVAQVVGRKYRREIFDLVLKQDMAFFDDQSNASGALVSNLSGYPDNLRELMGFNLMLICINVVNVVSSSILAIAIGWKLGLVVVFGGGFLRSNEEAMLTFMPLALPPIVLAGYLRIRLEFKLEELTGKRFASSAALASEAVSAIRTVSSLALERHVLARYEDRLRHVARDGIRALVWTMFWYALSQSISFLAMALGFWYGGRLISTGEYNTTQFFTVFIGVIFSGEAAAGFFSYTTSLTKAATAANYVFWLRRLTPAVEEDASKPPSDDEKDKGPAHIEVQDVAFAYESRPHAKVLEGVDIDVRPGNFIALVGASGCGKSTMVSLLERFYDPVTGRITCDNQSLADLCPRKYRRSVSLVQQEPVLYQGSVRDNIAMGMETDVTDAQVENVAKQANIYDFVTSLPNGFATMCGSRGTQLSGGQRQRIAIARALIREPRLLLLDEATSALDTESERVVQSALEEAQSGRTTIAVAHRLSTIKDADTIFVFAKGSIVERGAHQDLLAKRGMYYEMCLGQSMDRALPT</sequence>
<feature type="transmembrane region" description="Helical" evidence="12">
    <location>
        <begin position="290"/>
        <end position="310"/>
    </location>
</feature>
<dbReference type="PANTHER" id="PTHR43394">
    <property type="entry name" value="ATP-DEPENDENT PERMEASE MDL1, MITOCHONDRIAL"/>
    <property type="match status" value="1"/>
</dbReference>
<keyword evidence="7" id="KW-0067">ATP-binding</keyword>
<dbReference type="FunFam" id="1.20.1560.10:FF:000057">
    <property type="entry name" value="ABC multidrug transporter SitT"/>
    <property type="match status" value="1"/>
</dbReference>
<feature type="transmembrane region" description="Helical" evidence="12">
    <location>
        <begin position="58"/>
        <end position="78"/>
    </location>
</feature>
<evidence type="ECO:0000259" key="14">
    <source>
        <dbReference type="PROSITE" id="PS50929"/>
    </source>
</evidence>
<dbReference type="GO" id="GO:0005743">
    <property type="term" value="C:mitochondrial inner membrane"/>
    <property type="evidence" value="ECO:0007669"/>
    <property type="project" value="TreeGrafter"/>
</dbReference>
<organism evidence="15 16">
    <name type="scientific">Curvularia clavata</name>
    <dbReference type="NCBI Taxonomy" id="95742"/>
    <lineage>
        <taxon>Eukaryota</taxon>
        <taxon>Fungi</taxon>
        <taxon>Dikarya</taxon>
        <taxon>Ascomycota</taxon>
        <taxon>Pezizomycotina</taxon>
        <taxon>Dothideomycetes</taxon>
        <taxon>Pleosporomycetidae</taxon>
        <taxon>Pleosporales</taxon>
        <taxon>Pleosporineae</taxon>
        <taxon>Pleosporaceae</taxon>
        <taxon>Curvularia</taxon>
    </lineage>
</organism>
<dbReference type="InterPro" id="IPR027417">
    <property type="entry name" value="P-loop_NTPase"/>
</dbReference>
<feature type="domain" description="ABC transmembrane type-1" evidence="14">
    <location>
        <begin position="701"/>
        <end position="1005"/>
    </location>
</feature>
<name>A0A9Q9DPW3_CURCL</name>
<feature type="domain" description="ABC transmembrane type-1" evidence="14">
    <location>
        <begin position="62"/>
        <end position="353"/>
    </location>
</feature>
<keyword evidence="9 12" id="KW-0472">Membrane</keyword>
<evidence type="ECO:0000256" key="1">
    <source>
        <dbReference type="ARBA" id="ARBA00004141"/>
    </source>
</evidence>
<dbReference type="Gene3D" id="3.40.50.300">
    <property type="entry name" value="P-loop containing nucleotide triphosphate hydrolases"/>
    <property type="match status" value="2"/>
</dbReference>
<feature type="transmembrane region" description="Helical" evidence="12">
    <location>
        <begin position="330"/>
        <end position="351"/>
    </location>
</feature>
<dbReference type="GO" id="GO:0005524">
    <property type="term" value="F:ATP binding"/>
    <property type="evidence" value="ECO:0007669"/>
    <property type="project" value="UniProtKB-KW"/>
</dbReference>
<dbReference type="Pfam" id="PF00005">
    <property type="entry name" value="ABC_tran"/>
    <property type="match status" value="2"/>
</dbReference>
<comment type="subcellular location">
    <subcellularLocation>
        <location evidence="2">Endomembrane system</location>
    </subcellularLocation>
    <subcellularLocation>
        <location evidence="1">Membrane</location>
        <topology evidence="1">Multi-pass membrane protein</topology>
    </subcellularLocation>
</comment>
<dbReference type="GO" id="GO:0012505">
    <property type="term" value="C:endomembrane system"/>
    <property type="evidence" value="ECO:0007669"/>
    <property type="project" value="UniProtKB-SubCell"/>
</dbReference>
<dbReference type="PROSITE" id="PS50893">
    <property type="entry name" value="ABC_TRANSPORTER_2"/>
    <property type="match status" value="2"/>
</dbReference>
<evidence type="ECO:0000259" key="13">
    <source>
        <dbReference type="PROSITE" id="PS50893"/>
    </source>
</evidence>
<feature type="transmembrane region" description="Helical" evidence="12">
    <location>
        <begin position="977"/>
        <end position="997"/>
    </location>
</feature>
<feature type="domain" description="ABC transporter" evidence="13">
    <location>
        <begin position="1043"/>
        <end position="1280"/>
    </location>
</feature>
<accession>A0A9Q9DPW3</accession>
<dbReference type="FunFam" id="3.40.50.300:FF:000967">
    <property type="entry name" value="ABC multidrug transporter mdr4"/>
    <property type="match status" value="1"/>
</dbReference>
<gene>
    <name evidence="15" type="ORF">yc1106_02912</name>
</gene>
<feature type="transmembrane region" description="Helical" evidence="12">
    <location>
        <begin position="862"/>
        <end position="881"/>
    </location>
</feature>
<dbReference type="SMART" id="SM00382">
    <property type="entry name" value="AAA"/>
    <property type="match status" value="2"/>
</dbReference>
<evidence type="ECO:0000313" key="15">
    <source>
        <dbReference type="EMBL" id="USP75638.1"/>
    </source>
</evidence>
<feature type="transmembrane region" description="Helical" evidence="12">
    <location>
        <begin position="185"/>
        <end position="205"/>
    </location>
</feature>
<feature type="domain" description="ABC transporter" evidence="13">
    <location>
        <begin position="388"/>
        <end position="633"/>
    </location>
</feature>
<keyword evidence="6" id="KW-0547">Nucleotide-binding</keyword>